<dbReference type="PANTHER" id="PTHR39188:SF3">
    <property type="entry name" value="STAGE IV SPORULATION PROTEIN FB"/>
    <property type="match status" value="1"/>
</dbReference>
<dbReference type="CDD" id="cd06164">
    <property type="entry name" value="S2P-M50_SpoIVFB_CBS"/>
    <property type="match status" value="1"/>
</dbReference>
<dbReference type="GO" id="GO:0046872">
    <property type="term" value="F:metal ion binding"/>
    <property type="evidence" value="ECO:0007669"/>
    <property type="project" value="UniProtKB-UniRule"/>
</dbReference>
<sequence>MFGNRITLFKLFGFEVKIDISWLILAVLITFTLARGFFPHYYKGLPLLTYWWMGLSGALGFFASIIFHEFWHSFVARRYGVPMKGITLFIFGGVAEMGDEPPNAKTEFLMAIAGPISSIFLGFGFFGINLLIPRSDPLLPMKGVIGYLAYINLILAAFNLLPAFPLDGGRILRSAIWKWTDNIRWATRVASWTGSFFGIALMILGILSIFQGNFIGGIWFFVIGMFVKNAAQISYQQVLLRNVLAGKRVGNFTKLDPVFVPPSISIEQFVEEYFYKYHFKMFPVVENTNIVGCINIAQVKNIPRNEWNLHTVRELAKKCLPENTISPEADTLKALSLMKQNGNTKLMVVEDRKLIGIVTLKDILQYFSARMDMEEYSGK</sequence>
<evidence type="ECO:0000256" key="13">
    <source>
        <dbReference type="ARBA" id="ARBA00023136"/>
    </source>
</evidence>
<dbReference type="InterPro" id="IPR016483">
    <property type="entry name" value="UCP006404_Pept_M50_CBS"/>
</dbReference>
<dbReference type="GO" id="GO:0008237">
    <property type="term" value="F:metallopeptidase activity"/>
    <property type="evidence" value="ECO:0007669"/>
    <property type="project" value="UniProtKB-UniRule"/>
</dbReference>
<gene>
    <name evidence="19" type="ORF">JETT_3391</name>
</gene>
<evidence type="ECO:0000256" key="9">
    <source>
        <dbReference type="ARBA" id="ARBA00022833"/>
    </source>
</evidence>
<comment type="caution">
    <text evidence="19">The sequence shown here is derived from an EMBL/GenBank/DDBJ whole genome shotgun (WGS) entry which is preliminary data.</text>
</comment>
<keyword evidence="6 14" id="KW-0479">Metal-binding</keyword>
<evidence type="ECO:0000256" key="17">
    <source>
        <dbReference type="PROSITE-ProRule" id="PRU00703"/>
    </source>
</evidence>
<keyword evidence="10 14" id="KW-1133">Transmembrane helix</keyword>
<evidence type="ECO:0000256" key="1">
    <source>
        <dbReference type="ARBA" id="ARBA00004651"/>
    </source>
</evidence>
<evidence type="ECO:0000256" key="3">
    <source>
        <dbReference type="ARBA" id="ARBA00022475"/>
    </source>
</evidence>
<feature type="transmembrane region" description="Helical" evidence="14">
    <location>
        <begin position="79"/>
        <end position="96"/>
    </location>
</feature>
<evidence type="ECO:0000256" key="14">
    <source>
        <dbReference type="PIRNR" id="PIRNR006404"/>
    </source>
</evidence>
<dbReference type="PANTHER" id="PTHR39188">
    <property type="entry name" value="MEMBRANE-ASSOCIATED ZINC METALLOPROTEASE M50B"/>
    <property type="match status" value="1"/>
</dbReference>
<feature type="binding site" evidence="16">
    <location>
        <position position="72"/>
    </location>
    <ligand>
        <name>Zn(2+)</name>
        <dbReference type="ChEBI" id="CHEBI:29105"/>
        <note>catalytic</note>
    </ligand>
</feature>
<feature type="binding site" evidence="16">
    <location>
        <position position="167"/>
    </location>
    <ligand>
        <name>Zn(2+)</name>
        <dbReference type="ChEBI" id="CHEBI:29105"/>
        <note>catalytic</note>
    </ligand>
</feature>
<dbReference type="SMART" id="SM00116">
    <property type="entry name" value="CBS"/>
    <property type="match status" value="2"/>
</dbReference>
<dbReference type="Gene3D" id="3.10.580.10">
    <property type="entry name" value="CBS-domain"/>
    <property type="match status" value="1"/>
</dbReference>
<keyword evidence="12 17" id="KW-0129">CBS domain</keyword>
<keyword evidence="9 14" id="KW-0862">Zinc</keyword>
<evidence type="ECO:0000313" key="19">
    <source>
        <dbReference type="EMBL" id="TLD40355.1"/>
    </source>
</evidence>
<evidence type="ECO:0000256" key="8">
    <source>
        <dbReference type="ARBA" id="ARBA00022801"/>
    </source>
</evidence>
<feature type="domain" description="CBS" evidence="18">
    <location>
        <begin position="316"/>
        <end position="373"/>
    </location>
</feature>
<dbReference type="Pfam" id="PF00571">
    <property type="entry name" value="CBS"/>
    <property type="match status" value="2"/>
</dbReference>
<feature type="binding site" evidence="16">
    <location>
        <position position="68"/>
    </location>
    <ligand>
        <name>Zn(2+)</name>
        <dbReference type="ChEBI" id="CHEBI:29105"/>
        <note>catalytic</note>
    </ligand>
</feature>
<dbReference type="GO" id="GO:0006508">
    <property type="term" value="P:proteolysis"/>
    <property type="evidence" value="ECO:0007669"/>
    <property type="project" value="UniProtKB-KW"/>
</dbReference>
<dbReference type="AlphaFoldDB" id="A0A533Q713"/>
<keyword evidence="11 14" id="KW-0482">Metalloprotease</keyword>
<comment type="cofactor">
    <cofactor evidence="14 16">
        <name>Zn(2+)</name>
        <dbReference type="ChEBI" id="CHEBI:29105"/>
    </cofactor>
    <text evidence="14 16">Binds 1 zinc ion per subunit.</text>
</comment>
<dbReference type="SUPFAM" id="SSF54631">
    <property type="entry name" value="CBS-domain pair"/>
    <property type="match status" value="1"/>
</dbReference>
<proteinExistence type="inferred from homology"/>
<evidence type="ECO:0000256" key="15">
    <source>
        <dbReference type="PIRSR" id="PIRSR006404-1"/>
    </source>
</evidence>
<keyword evidence="8 14" id="KW-0378">Hydrolase</keyword>
<dbReference type="PIRSF" id="PIRSF006404">
    <property type="entry name" value="UCP006404_Pept_M50_CBS"/>
    <property type="match status" value="1"/>
</dbReference>
<dbReference type="InterPro" id="IPR046342">
    <property type="entry name" value="CBS_dom_sf"/>
</dbReference>
<dbReference type="InterPro" id="IPR000644">
    <property type="entry name" value="CBS_dom"/>
</dbReference>
<dbReference type="GO" id="GO:0005886">
    <property type="term" value="C:plasma membrane"/>
    <property type="evidence" value="ECO:0007669"/>
    <property type="project" value="UniProtKB-SubCell"/>
</dbReference>
<comment type="similarity">
    <text evidence="2 14">Belongs to the peptidase M50B family.</text>
</comment>
<dbReference type="InterPro" id="IPR008915">
    <property type="entry name" value="Peptidase_M50"/>
</dbReference>
<evidence type="ECO:0000256" key="2">
    <source>
        <dbReference type="ARBA" id="ARBA00007931"/>
    </source>
</evidence>
<evidence type="ECO:0000313" key="20">
    <source>
        <dbReference type="Proteomes" id="UP000319783"/>
    </source>
</evidence>
<keyword evidence="4 14" id="KW-0645">Protease</keyword>
<dbReference type="EMBL" id="SULG01000108">
    <property type="protein sequence ID" value="TLD40355.1"/>
    <property type="molecule type" value="Genomic_DNA"/>
</dbReference>
<feature type="transmembrane region" description="Helical" evidence="14">
    <location>
        <begin position="50"/>
        <end position="67"/>
    </location>
</feature>
<feature type="active site" evidence="15">
    <location>
        <position position="69"/>
    </location>
</feature>
<evidence type="ECO:0000256" key="7">
    <source>
        <dbReference type="ARBA" id="ARBA00022737"/>
    </source>
</evidence>
<dbReference type="Pfam" id="PF02163">
    <property type="entry name" value="Peptidase_M50"/>
    <property type="match status" value="2"/>
</dbReference>
<dbReference type="PROSITE" id="PS51371">
    <property type="entry name" value="CBS"/>
    <property type="match status" value="1"/>
</dbReference>
<accession>A0A533Q713</accession>
<evidence type="ECO:0000256" key="6">
    <source>
        <dbReference type="ARBA" id="ARBA00022723"/>
    </source>
</evidence>
<feature type="transmembrane region" description="Helical" evidence="14">
    <location>
        <begin position="108"/>
        <end position="132"/>
    </location>
</feature>
<protein>
    <recommendedName>
        <fullName evidence="14">Zinc metalloprotease</fullName>
    </recommendedName>
</protein>
<evidence type="ECO:0000256" key="10">
    <source>
        <dbReference type="ARBA" id="ARBA00022989"/>
    </source>
</evidence>
<evidence type="ECO:0000256" key="4">
    <source>
        <dbReference type="ARBA" id="ARBA00022670"/>
    </source>
</evidence>
<keyword evidence="13 14" id="KW-0472">Membrane</keyword>
<name>A0A533Q713_9BACT</name>
<organism evidence="19 20">
    <name type="scientific">Candidatus Jettenia ecosi</name>
    <dbReference type="NCBI Taxonomy" id="2494326"/>
    <lineage>
        <taxon>Bacteria</taxon>
        <taxon>Pseudomonadati</taxon>
        <taxon>Planctomycetota</taxon>
        <taxon>Candidatus Brocadiia</taxon>
        <taxon>Candidatus Brocadiales</taxon>
        <taxon>Candidatus Brocadiaceae</taxon>
        <taxon>Candidatus Jettenia</taxon>
    </lineage>
</organism>
<feature type="transmembrane region" description="Helical" evidence="14">
    <location>
        <begin position="20"/>
        <end position="38"/>
    </location>
</feature>
<keyword evidence="3 14" id="KW-1003">Cell membrane</keyword>
<evidence type="ECO:0000259" key="18">
    <source>
        <dbReference type="PROSITE" id="PS51371"/>
    </source>
</evidence>
<keyword evidence="5 14" id="KW-0812">Transmembrane</keyword>
<feature type="transmembrane region" description="Helical" evidence="14">
    <location>
        <begin position="144"/>
        <end position="164"/>
    </location>
</feature>
<evidence type="ECO:0000256" key="11">
    <source>
        <dbReference type="ARBA" id="ARBA00023049"/>
    </source>
</evidence>
<evidence type="ECO:0000256" key="5">
    <source>
        <dbReference type="ARBA" id="ARBA00022692"/>
    </source>
</evidence>
<evidence type="ECO:0000256" key="16">
    <source>
        <dbReference type="PIRSR" id="PIRSR006404-2"/>
    </source>
</evidence>
<evidence type="ECO:0000256" key="12">
    <source>
        <dbReference type="ARBA" id="ARBA00023122"/>
    </source>
</evidence>
<comment type="subcellular location">
    <subcellularLocation>
        <location evidence="1 14">Cell membrane</location>
        <topology evidence="1 14">Multi-pass membrane protein</topology>
    </subcellularLocation>
</comment>
<dbReference type="Proteomes" id="UP000319783">
    <property type="component" value="Unassembled WGS sequence"/>
</dbReference>
<keyword evidence="7" id="KW-0677">Repeat</keyword>
<reference evidence="19 20" key="1">
    <citation type="submission" date="2019-04" db="EMBL/GenBank/DDBJ databases">
        <title>Genome of a novel bacterium Candidatus Jettenia ecosi reconstructed from metagenome of an anammox bioreactor.</title>
        <authorList>
            <person name="Mardanov A.V."/>
            <person name="Beletsky A.V."/>
            <person name="Ravin N.V."/>
            <person name="Botchkova E.A."/>
            <person name="Litti Y.V."/>
            <person name="Nozhevnikova A.N."/>
        </authorList>
    </citation>
    <scope>NUCLEOTIDE SEQUENCE [LARGE SCALE GENOMIC DNA]</scope>
    <source>
        <strain evidence="19">J2</strain>
    </source>
</reference>